<name>A0A8D9AQQ3_9HEMI</name>
<organism evidence="2">
    <name type="scientific">Cacopsylla melanoneura</name>
    <dbReference type="NCBI Taxonomy" id="428564"/>
    <lineage>
        <taxon>Eukaryota</taxon>
        <taxon>Metazoa</taxon>
        <taxon>Ecdysozoa</taxon>
        <taxon>Arthropoda</taxon>
        <taxon>Hexapoda</taxon>
        <taxon>Insecta</taxon>
        <taxon>Pterygota</taxon>
        <taxon>Neoptera</taxon>
        <taxon>Paraneoptera</taxon>
        <taxon>Hemiptera</taxon>
        <taxon>Sternorrhyncha</taxon>
        <taxon>Psylloidea</taxon>
        <taxon>Psyllidae</taxon>
        <taxon>Psyllinae</taxon>
        <taxon>Cacopsylla</taxon>
    </lineage>
</organism>
<keyword evidence="1" id="KW-0812">Transmembrane</keyword>
<feature type="transmembrane region" description="Helical" evidence="1">
    <location>
        <begin position="6"/>
        <end position="30"/>
    </location>
</feature>
<feature type="transmembrane region" description="Helical" evidence="1">
    <location>
        <begin position="51"/>
        <end position="75"/>
    </location>
</feature>
<evidence type="ECO:0000256" key="1">
    <source>
        <dbReference type="SAM" id="Phobius"/>
    </source>
</evidence>
<evidence type="ECO:0000313" key="2">
    <source>
        <dbReference type="EMBL" id="CAG6771004.1"/>
    </source>
</evidence>
<reference evidence="2" key="1">
    <citation type="submission" date="2021-05" db="EMBL/GenBank/DDBJ databases">
        <authorList>
            <person name="Alioto T."/>
            <person name="Alioto T."/>
            <person name="Gomez Garrido J."/>
        </authorList>
    </citation>
    <scope>NUCLEOTIDE SEQUENCE</scope>
</reference>
<feature type="transmembrane region" description="Helical" evidence="1">
    <location>
        <begin position="81"/>
        <end position="98"/>
    </location>
</feature>
<accession>A0A8D9AQQ3</accession>
<protein>
    <submittedName>
        <fullName evidence="2">Uncharacterized protein</fullName>
    </submittedName>
</protein>
<keyword evidence="1" id="KW-1133">Transmembrane helix</keyword>
<dbReference type="AlphaFoldDB" id="A0A8D9AQQ3"/>
<proteinExistence type="predicted"/>
<sequence length="111" mass="13046">MFVFTIILSFSSSFVFSNLFQYNVCVLKLVPIKCLYSPLFSPFPHRVCSPTCSNTMFVFTIILSFFSSFVFSNLFQYNVCIHHYSFLFLIVCVLKLNFANRPLLRILFFIF</sequence>
<dbReference type="EMBL" id="HBUF01583433">
    <property type="protein sequence ID" value="CAG6771004.1"/>
    <property type="molecule type" value="Transcribed_RNA"/>
</dbReference>
<keyword evidence="1" id="KW-0472">Membrane</keyword>